<proteinExistence type="inferred from homology"/>
<reference evidence="4 5" key="1">
    <citation type="submission" date="2019-05" db="EMBL/GenBank/DDBJ databases">
        <authorList>
            <consortium name="Science for Life Laboratories"/>
        </authorList>
    </citation>
    <scope>NUCLEOTIDE SEQUENCE [LARGE SCALE GENOMIC DNA]</scope>
    <source>
        <strain evidence="4">Soil9</strain>
    </source>
</reference>
<dbReference type="InterPro" id="IPR008978">
    <property type="entry name" value="HSP20-like_chaperone"/>
</dbReference>
<dbReference type="EMBL" id="LR593886">
    <property type="protein sequence ID" value="VTR92777.1"/>
    <property type="molecule type" value="Genomic_DNA"/>
</dbReference>
<dbReference type="PROSITE" id="PS01031">
    <property type="entry name" value="SHSP"/>
    <property type="match status" value="1"/>
</dbReference>
<dbReference type="InterPro" id="IPR031107">
    <property type="entry name" value="Small_HSP"/>
</dbReference>
<dbReference type="PANTHER" id="PTHR11527">
    <property type="entry name" value="HEAT-SHOCK PROTEIN 20 FAMILY MEMBER"/>
    <property type="match status" value="1"/>
</dbReference>
<accession>A0A6P2CVZ5</accession>
<dbReference type="InterPro" id="IPR002068">
    <property type="entry name" value="A-crystallin/Hsp20_dom"/>
</dbReference>
<gene>
    <name evidence="4" type="ORF">SOIL9_49370</name>
</gene>
<dbReference type="RefSeq" id="WP_162667595.1">
    <property type="nucleotide sequence ID" value="NZ_LR593886.1"/>
</dbReference>
<evidence type="ECO:0000313" key="5">
    <source>
        <dbReference type="Proteomes" id="UP000464178"/>
    </source>
</evidence>
<dbReference type="SUPFAM" id="SSF49764">
    <property type="entry name" value="HSP20-like chaperones"/>
    <property type="match status" value="1"/>
</dbReference>
<dbReference type="Proteomes" id="UP000464178">
    <property type="component" value="Chromosome"/>
</dbReference>
<comment type="similarity">
    <text evidence="1 2">Belongs to the small heat shock protein (HSP20) family.</text>
</comment>
<dbReference type="CDD" id="cd06464">
    <property type="entry name" value="ACD_sHsps-like"/>
    <property type="match status" value="1"/>
</dbReference>
<protein>
    <recommendedName>
        <fullName evidence="3">SHSP domain-containing protein</fullName>
    </recommendedName>
</protein>
<evidence type="ECO:0000313" key="4">
    <source>
        <dbReference type="EMBL" id="VTR92777.1"/>
    </source>
</evidence>
<organism evidence="4 5">
    <name type="scientific">Gemmata massiliana</name>
    <dbReference type="NCBI Taxonomy" id="1210884"/>
    <lineage>
        <taxon>Bacteria</taxon>
        <taxon>Pseudomonadati</taxon>
        <taxon>Planctomycetota</taxon>
        <taxon>Planctomycetia</taxon>
        <taxon>Gemmatales</taxon>
        <taxon>Gemmataceae</taxon>
        <taxon>Gemmata</taxon>
    </lineage>
</organism>
<keyword evidence="4" id="KW-0346">Stress response</keyword>
<evidence type="ECO:0000259" key="3">
    <source>
        <dbReference type="PROSITE" id="PS01031"/>
    </source>
</evidence>
<dbReference type="KEGG" id="gms:SOIL9_49370"/>
<name>A0A6P2CVZ5_9BACT</name>
<evidence type="ECO:0000256" key="2">
    <source>
        <dbReference type="RuleBase" id="RU003616"/>
    </source>
</evidence>
<dbReference type="Pfam" id="PF00011">
    <property type="entry name" value="HSP20"/>
    <property type="match status" value="1"/>
</dbReference>
<dbReference type="AlphaFoldDB" id="A0A6P2CVZ5"/>
<keyword evidence="5" id="KW-1185">Reference proteome</keyword>
<dbReference type="Gene3D" id="2.60.40.790">
    <property type="match status" value="1"/>
</dbReference>
<sequence length="144" mass="15371">MFTNRLFEHMDRLFGPSGFDRPAPLPSARAYPPLSMWEDESALYVEAEAPGLKAEDIGVSVADGDRLTISAERPAPPNEGGAWLYQECGYGAFSRTITLPVAVNPDAVEAKYEAGVLTVTLRKAAAAAPRRIAVKAEVPALVAA</sequence>
<feature type="domain" description="SHSP" evidence="3">
    <location>
        <begin position="25"/>
        <end position="137"/>
    </location>
</feature>
<evidence type="ECO:0000256" key="1">
    <source>
        <dbReference type="PROSITE-ProRule" id="PRU00285"/>
    </source>
</evidence>